<keyword evidence="1 2" id="KW-0238">DNA-binding</keyword>
<sequence>MPKKRAGRPIDRSKDGAILRAARALLFTHGPQAVTMEAVAQRAGISKATLYTRHPDRYHLLRAVVARESFALSRSLEQAPRDLNELRAALVSFLTDLATFLVSKHHQRLMQAMALPASALARARQTIYRNGPQRTQRMLADYLEAAAAQGLIACPDPAHSAELLLGMMMGLNPLRLAFGTPTRHRRRAERASHAQLIVRAFLSLHAVQ</sequence>
<protein>
    <submittedName>
        <fullName evidence="4">TetR/AcrR family transcriptional regulator</fullName>
    </submittedName>
</protein>
<dbReference type="Proteomes" id="UP001482231">
    <property type="component" value="Unassembled WGS sequence"/>
</dbReference>
<keyword evidence="5" id="KW-1185">Reference proteome</keyword>
<dbReference type="EMBL" id="JBAJEX010000002">
    <property type="protein sequence ID" value="MEO1766277.1"/>
    <property type="molecule type" value="Genomic_DNA"/>
</dbReference>
<evidence type="ECO:0000256" key="1">
    <source>
        <dbReference type="ARBA" id="ARBA00023125"/>
    </source>
</evidence>
<dbReference type="PROSITE" id="PS50977">
    <property type="entry name" value="HTH_TETR_2"/>
    <property type="match status" value="1"/>
</dbReference>
<reference evidence="4 5" key="1">
    <citation type="submission" date="2024-02" db="EMBL/GenBank/DDBJ databases">
        <title>New thermophilic sulfur-oxidizing bacteria from a hot springs of the Uzon caldera (Kamchatka, Russia).</title>
        <authorList>
            <person name="Dukat A.M."/>
            <person name="Elcheninov A.G."/>
            <person name="Frolov E.N."/>
        </authorList>
    </citation>
    <scope>NUCLEOTIDE SEQUENCE [LARGE SCALE GENOMIC DNA]</scope>
    <source>
        <strain evidence="4 5">AK1</strain>
    </source>
</reference>
<dbReference type="PANTHER" id="PTHR30055">
    <property type="entry name" value="HTH-TYPE TRANSCRIPTIONAL REGULATOR RUTR"/>
    <property type="match status" value="1"/>
</dbReference>
<dbReference type="RefSeq" id="WP_347307205.1">
    <property type="nucleotide sequence ID" value="NZ_JBAJEX010000002.1"/>
</dbReference>
<name>A0ABV0EC81_9BURK</name>
<feature type="domain" description="HTH tetR-type" evidence="3">
    <location>
        <begin position="12"/>
        <end position="72"/>
    </location>
</feature>
<dbReference type="SUPFAM" id="SSF48498">
    <property type="entry name" value="Tetracyclin repressor-like, C-terminal domain"/>
    <property type="match status" value="1"/>
</dbReference>
<dbReference type="Gene3D" id="1.10.357.10">
    <property type="entry name" value="Tetracycline Repressor, domain 2"/>
    <property type="match status" value="1"/>
</dbReference>
<evidence type="ECO:0000256" key="2">
    <source>
        <dbReference type="PROSITE-ProRule" id="PRU00335"/>
    </source>
</evidence>
<dbReference type="SUPFAM" id="SSF46689">
    <property type="entry name" value="Homeodomain-like"/>
    <property type="match status" value="1"/>
</dbReference>
<evidence type="ECO:0000313" key="5">
    <source>
        <dbReference type="Proteomes" id="UP001482231"/>
    </source>
</evidence>
<dbReference type="InterPro" id="IPR036271">
    <property type="entry name" value="Tet_transcr_reg_TetR-rel_C_sf"/>
</dbReference>
<dbReference type="InterPro" id="IPR050109">
    <property type="entry name" value="HTH-type_TetR-like_transc_reg"/>
</dbReference>
<dbReference type="Pfam" id="PF14246">
    <property type="entry name" value="TetR_C_7"/>
    <property type="match status" value="1"/>
</dbReference>
<accession>A0ABV0EC81</accession>
<feature type="DNA-binding region" description="H-T-H motif" evidence="2">
    <location>
        <begin position="35"/>
        <end position="54"/>
    </location>
</feature>
<comment type="caution">
    <text evidence="4">The sequence shown here is derived from an EMBL/GenBank/DDBJ whole genome shotgun (WGS) entry which is preliminary data.</text>
</comment>
<proteinExistence type="predicted"/>
<evidence type="ECO:0000313" key="4">
    <source>
        <dbReference type="EMBL" id="MEO1766277.1"/>
    </source>
</evidence>
<evidence type="ECO:0000259" key="3">
    <source>
        <dbReference type="PROSITE" id="PS50977"/>
    </source>
</evidence>
<organism evidence="4 5">
    <name type="scientific">Thiobacter aerophilum</name>
    <dbReference type="NCBI Taxonomy" id="3121275"/>
    <lineage>
        <taxon>Bacteria</taxon>
        <taxon>Pseudomonadati</taxon>
        <taxon>Pseudomonadota</taxon>
        <taxon>Betaproteobacteria</taxon>
        <taxon>Burkholderiales</taxon>
        <taxon>Thiobacteraceae</taxon>
        <taxon>Thiobacter</taxon>
    </lineage>
</organism>
<dbReference type="InterPro" id="IPR001647">
    <property type="entry name" value="HTH_TetR"/>
</dbReference>
<dbReference type="Pfam" id="PF00440">
    <property type="entry name" value="TetR_N"/>
    <property type="match status" value="1"/>
</dbReference>
<dbReference type="InterPro" id="IPR009057">
    <property type="entry name" value="Homeodomain-like_sf"/>
</dbReference>
<gene>
    <name evidence="4" type="ORF">V6E02_03490</name>
</gene>
<dbReference type="PANTHER" id="PTHR30055:SF146">
    <property type="entry name" value="HTH-TYPE TRANSCRIPTIONAL DUAL REGULATOR CECR"/>
    <property type="match status" value="1"/>
</dbReference>
<dbReference type="InterPro" id="IPR039536">
    <property type="entry name" value="TetR_C_Proteobacteria"/>
</dbReference>